<evidence type="ECO:0000256" key="1">
    <source>
        <dbReference type="ARBA" id="ARBA00004613"/>
    </source>
</evidence>
<dbReference type="InterPro" id="IPR016191">
    <property type="entry name" value="Ribonuclease/ribotoxin"/>
</dbReference>
<dbReference type="InterPro" id="IPR001887">
    <property type="entry name" value="Barnase"/>
</dbReference>
<comment type="subcellular location">
    <subcellularLocation>
        <location evidence="1">Secreted</location>
    </subcellularLocation>
</comment>
<dbReference type="InterPro" id="IPR000026">
    <property type="entry name" value="N1-like"/>
</dbReference>
<dbReference type="SUPFAM" id="SSF53933">
    <property type="entry name" value="Microbial ribonucleases"/>
    <property type="match status" value="1"/>
</dbReference>
<keyword evidence="5" id="KW-0540">Nuclease</keyword>
<name>A0A368KNK1_9BACT</name>
<dbReference type="Gene3D" id="3.10.450.30">
    <property type="entry name" value="Microbial ribonucleases"/>
    <property type="match status" value="1"/>
</dbReference>
<dbReference type="AlphaFoldDB" id="A0A368KNK1"/>
<feature type="region of interest" description="Disordered" evidence="7">
    <location>
        <begin position="1"/>
        <end position="33"/>
    </location>
</feature>
<evidence type="ECO:0000256" key="4">
    <source>
        <dbReference type="ARBA" id="ARBA00022525"/>
    </source>
</evidence>
<evidence type="ECO:0000256" key="6">
    <source>
        <dbReference type="ARBA" id="ARBA00022801"/>
    </source>
</evidence>
<dbReference type="GO" id="GO:0005576">
    <property type="term" value="C:extracellular region"/>
    <property type="evidence" value="ECO:0007669"/>
    <property type="project" value="UniProtKB-SubCell"/>
</dbReference>
<dbReference type="GO" id="GO:0003723">
    <property type="term" value="F:RNA binding"/>
    <property type="evidence" value="ECO:0007669"/>
    <property type="project" value="InterPro"/>
</dbReference>
<evidence type="ECO:0000256" key="2">
    <source>
        <dbReference type="ARBA" id="ARBA00009006"/>
    </source>
</evidence>
<dbReference type="Pfam" id="PF00545">
    <property type="entry name" value="Ribonuclease"/>
    <property type="match status" value="1"/>
</dbReference>
<reference evidence="8 9" key="1">
    <citation type="submission" date="2018-07" db="EMBL/GenBank/DDBJ databases">
        <title>Comparative genomes isolates from brazilian mangrove.</title>
        <authorList>
            <person name="De Araujo J.E."/>
            <person name="Taketani R.G."/>
            <person name="Silva M.C.P."/>
            <person name="Lourenco M.V."/>
            <person name="Oliveira V.M."/>
            <person name="Andreote F.D."/>
        </authorList>
    </citation>
    <scope>NUCLEOTIDE SEQUENCE [LARGE SCALE GENOMIC DNA]</scope>
    <source>
        <strain evidence="8 9">HEX PRIS-MGV</strain>
    </source>
</reference>
<accession>A0A368KNK1</accession>
<feature type="compositionally biased region" description="Basic and acidic residues" evidence="7">
    <location>
        <begin position="8"/>
        <end position="22"/>
    </location>
</feature>
<dbReference type="EMBL" id="QPEX01000045">
    <property type="protein sequence ID" value="RCS41565.1"/>
    <property type="molecule type" value="Genomic_DNA"/>
</dbReference>
<evidence type="ECO:0000313" key="8">
    <source>
        <dbReference type="EMBL" id="RCS41565.1"/>
    </source>
</evidence>
<sequence length="152" mass="16697">MEVTIENPVHEIPGDAKLDGEKPAASSSSETDDLAALNRGVLDSPEEVAVVQHIVQHGTLPDSFITKREADKLGWNASQGNLGKVAPGKSIGGDRFYNREGELPEAPGRKYFEADLDYHGGHRGAERLVYSNDGLIFVTRDHYRSFQQVKTH</sequence>
<comment type="caution">
    <text evidence="8">The sequence shown here is derived from an EMBL/GenBank/DDBJ whole genome shotgun (WGS) entry which is preliminary data.</text>
</comment>
<dbReference type="OrthoDB" id="9803442at2"/>
<organism evidence="8 9">
    <name type="scientific">Bremerella cremea</name>
    <dbReference type="NCBI Taxonomy" id="1031537"/>
    <lineage>
        <taxon>Bacteria</taxon>
        <taxon>Pseudomonadati</taxon>
        <taxon>Planctomycetota</taxon>
        <taxon>Planctomycetia</taxon>
        <taxon>Pirellulales</taxon>
        <taxon>Pirellulaceae</taxon>
        <taxon>Bremerella</taxon>
    </lineage>
</organism>
<evidence type="ECO:0000256" key="5">
    <source>
        <dbReference type="ARBA" id="ARBA00022722"/>
    </source>
</evidence>
<keyword evidence="4" id="KW-0964">Secreted</keyword>
<dbReference type="Proteomes" id="UP000253562">
    <property type="component" value="Unassembled WGS sequence"/>
</dbReference>
<proteinExistence type="inferred from homology"/>
<evidence type="ECO:0000256" key="7">
    <source>
        <dbReference type="SAM" id="MobiDB-lite"/>
    </source>
</evidence>
<comment type="similarity">
    <text evidence="2">Belongs to the ribonuclease N1/T1 family.</text>
</comment>
<gene>
    <name evidence="8" type="ORF">DTL42_21595</name>
</gene>
<dbReference type="GO" id="GO:0016787">
    <property type="term" value="F:hydrolase activity"/>
    <property type="evidence" value="ECO:0007669"/>
    <property type="project" value="UniProtKB-KW"/>
</dbReference>
<dbReference type="PRINTS" id="PR00117">
    <property type="entry name" value="BARNASE"/>
</dbReference>
<evidence type="ECO:0000256" key="3">
    <source>
        <dbReference type="ARBA" id="ARBA00022214"/>
    </source>
</evidence>
<dbReference type="GO" id="GO:0004521">
    <property type="term" value="F:RNA endonuclease activity"/>
    <property type="evidence" value="ECO:0007669"/>
    <property type="project" value="InterPro"/>
</dbReference>
<protein>
    <recommendedName>
        <fullName evidence="3">Ribonuclease</fullName>
    </recommendedName>
</protein>
<evidence type="ECO:0000313" key="9">
    <source>
        <dbReference type="Proteomes" id="UP000253562"/>
    </source>
</evidence>
<keyword evidence="6" id="KW-0378">Hydrolase</keyword>